<dbReference type="EMBL" id="LSLI01000036">
    <property type="protein sequence ID" value="KXS32244.1"/>
    <property type="molecule type" value="Genomic_DNA"/>
</dbReference>
<gene>
    <name evidence="2" type="ORF">AWT59_1611</name>
</gene>
<organism evidence="2 3">
    <name type="scientific">Candidatus Gallionella acididurans</name>
    <dbReference type="NCBI Taxonomy" id="1796491"/>
    <lineage>
        <taxon>Bacteria</taxon>
        <taxon>Pseudomonadati</taxon>
        <taxon>Pseudomonadota</taxon>
        <taxon>Betaproteobacteria</taxon>
        <taxon>Nitrosomonadales</taxon>
        <taxon>Gallionellaceae</taxon>
        <taxon>Gallionella</taxon>
    </lineage>
</organism>
<evidence type="ECO:0000313" key="3">
    <source>
        <dbReference type="Proteomes" id="UP000070578"/>
    </source>
</evidence>
<protein>
    <submittedName>
        <fullName evidence="2">Methyltransferase domain protein</fullName>
    </submittedName>
</protein>
<dbReference type="Gene3D" id="3.40.50.150">
    <property type="entry name" value="Vaccinia Virus protein VP39"/>
    <property type="match status" value="1"/>
</dbReference>
<proteinExistence type="predicted"/>
<dbReference type="InterPro" id="IPR029063">
    <property type="entry name" value="SAM-dependent_MTases_sf"/>
</dbReference>
<evidence type="ECO:0000313" key="2">
    <source>
        <dbReference type="EMBL" id="KXS32244.1"/>
    </source>
</evidence>
<keyword evidence="2" id="KW-0808">Transferase</keyword>
<reference evidence="2 3" key="2">
    <citation type="submission" date="2016-03" db="EMBL/GenBank/DDBJ databases">
        <title>New uncultured bacterium of the family Gallionellaceae from acid mine drainage: description and reconstruction of genome based on metagenomic analysis of microbial community.</title>
        <authorList>
            <person name="Kadnikov V."/>
            <person name="Ivasenko D."/>
            <person name="Beletsky A."/>
            <person name="Mardanov A."/>
            <person name="Danilova E."/>
            <person name="Pimenov N."/>
            <person name="Karnachuk O."/>
            <person name="Ravin N."/>
        </authorList>
    </citation>
    <scope>NUCLEOTIDE SEQUENCE [LARGE SCALE GENOMIC DNA]</scope>
    <source>
        <strain evidence="2">ShG14-8</strain>
    </source>
</reference>
<reference evidence="2 3" key="1">
    <citation type="submission" date="2016-02" db="EMBL/GenBank/DDBJ databases">
        <authorList>
            <person name="Wen L."/>
            <person name="He K."/>
            <person name="Yang H."/>
        </authorList>
    </citation>
    <scope>NUCLEOTIDE SEQUENCE [LARGE SCALE GENOMIC DNA]</scope>
    <source>
        <strain evidence="2">ShG14-8</strain>
    </source>
</reference>
<keyword evidence="2" id="KW-0489">Methyltransferase</keyword>
<dbReference type="GO" id="GO:0032259">
    <property type="term" value="P:methylation"/>
    <property type="evidence" value="ECO:0007669"/>
    <property type="project" value="UniProtKB-KW"/>
</dbReference>
<name>A0A139BTF3_9PROT</name>
<feature type="domain" description="Methyltransferase type 11" evidence="1">
    <location>
        <begin position="45"/>
        <end position="94"/>
    </location>
</feature>
<evidence type="ECO:0000259" key="1">
    <source>
        <dbReference type="Pfam" id="PF08241"/>
    </source>
</evidence>
<dbReference type="Proteomes" id="UP000070578">
    <property type="component" value="Unassembled WGS sequence"/>
</dbReference>
<dbReference type="SUPFAM" id="SSF53335">
    <property type="entry name" value="S-adenosyl-L-methionine-dependent methyltransferases"/>
    <property type="match status" value="1"/>
</dbReference>
<accession>A0A139BTF3</accession>
<dbReference type="InterPro" id="IPR013216">
    <property type="entry name" value="Methyltransf_11"/>
</dbReference>
<dbReference type="AlphaFoldDB" id="A0A139BTF3"/>
<dbReference type="Pfam" id="PF08241">
    <property type="entry name" value="Methyltransf_11"/>
    <property type="match status" value="1"/>
</dbReference>
<comment type="caution">
    <text evidence="2">The sequence shown here is derived from an EMBL/GenBank/DDBJ whole genome shotgun (WGS) entry which is preliminary data.</text>
</comment>
<sequence length="202" mass="22469">MIKGTQEMKRVLNVGGNSKQIQLPPEYADFEHLLLDIDPRGSPDIVCDARELSTLESGQFDAVYCSHNLEHYYRHDVPRVLAGFLHVLKEGGFAQIRVPDINAVMRITIEQGLDIDDVLYESPAGPIMALDVLYGYSVEIERSQQDFYAHKTGFTQKSLLAALQRSGFSKTYSMTGNLEISALAFKGEPDQAARSLFSLPGD</sequence>
<dbReference type="GO" id="GO:0008757">
    <property type="term" value="F:S-adenosylmethionine-dependent methyltransferase activity"/>
    <property type="evidence" value="ECO:0007669"/>
    <property type="project" value="InterPro"/>
</dbReference>
<dbReference type="CDD" id="cd02440">
    <property type="entry name" value="AdoMet_MTases"/>
    <property type="match status" value="1"/>
</dbReference>